<evidence type="ECO:0000256" key="2">
    <source>
        <dbReference type="SAM" id="Phobius"/>
    </source>
</evidence>
<evidence type="ECO:0000313" key="4">
    <source>
        <dbReference type="EMBL" id="TLP76854.1"/>
    </source>
</evidence>
<dbReference type="GO" id="GO:0004190">
    <property type="term" value="F:aspartic-type endopeptidase activity"/>
    <property type="evidence" value="ECO:0007669"/>
    <property type="project" value="InterPro"/>
</dbReference>
<evidence type="ECO:0000256" key="1">
    <source>
        <dbReference type="ARBA" id="ARBA00005801"/>
    </source>
</evidence>
<accession>A0A5R9AFC0</accession>
<dbReference type="EMBL" id="VAWA01000006">
    <property type="protein sequence ID" value="TLP76854.1"/>
    <property type="molecule type" value="Genomic_DNA"/>
</dbReference>
<feature type="transmembrane region" description="Helical" evidence="2">
    <location>
        <begin position="28"/>
        <end position="51"/>
    </location>
</feature>
<keyword evidence="2" id="KW-0812">Transmembrane</keyword>
<dbReference type="Proteomes" id="UP000306544">
    <property type="component" value="Unassembled WGS sequence"/>
</dbReference>
<dbReference type="GO" id="GO:0005886">
    <property type="term" value="C:plasma membrane"/>
    <property type="evidence" value="ECO:0007669"/>
    <property type="project" value="TreeGrafter"/>
</dbReference>
<dbReference type="InterPro" id="IPR000045">
    <property type="entry name" value="Prepilin_IV_endopep_pep"/>
</dbReference>
<dbReference type="PANTHER" id="PTHR30487:SF0">
    <property type="entry name" value="PREPILIN LEADER PEPTIDASE_N-METHYLTRANSFERASE-RELATED"/>
    <property type="match status" value="1"/>
</dbReference>
<feature type="transmembrane region" description="Helical" evidence="2">
    <location>
        <begin position="63"/>
        <end position="81"/>
    </location>
</feature>
<dbReference type="AlphaFoldDB" id="A0A5R9AFC0"/>
<name>A0A5R9AFC0_9MICC</name>
<dbReference type="OrthoDB" id="2087435at2"/>
<keyword evidence="5" id="KW-1185">Reference proteome</keyword>
<dbReference type="Gene3D" id="1.20.120.1220">
    <property type="match status" value="1"/>
</dbReference>
<protein>
    <submittedName>
        <fullName evidence="4">Prepilin peptidase</fullName>
    </submittedName>
</protein>
<keyword evidence="2" id="KW-0472">Membrane</keyword>
<reference evidence="4 5" key="1">
    <citation type="submission" date="2019-05" db="EMBL/GenBank/DDBJ databases">
        <title>Nesterenkonia sp. GY239, isolated from the Southern Atlantic Ocean.</title>
        <authorList>
            <person name="Zhang G."/>
        </authorList>
    </citation>
    <scope>NUCLEOTIDE SEQUENCE [LARGE SCALE GENOMIC DNA]</scope>
    <source>
        <strain evidence="4 5">GY239</strain>
    </source>
</reference>
<dbReference type="PANTHER" id="PTHR30487">
    <property type="entry name" value="TYPE 4 PREPILIN-LIKE PROTEINS LEADER PEPTIDE-PROCESSING ENZYME"/>
    <property type="match status" value="1"/>
</dbReference>
<organism evidence="4 5">
    <name type="scientific">Nesterenkonia sphaerica</name>
    <dbReference type="NCBI Taxonomy" id="1804988"/>
    <lineage>
        <taxon>Bacteria</taxon>
        <taxon>Bacillati</taxon>
        <taxon>Actinomycetota</taxon>
        <taxon>Actinomycetes</taxon>
        <taxon>Micrococcales</taxon>
        <taxon>Micrococcaceae</taxon>
        <taxon>Nesterenkonia</taxon>
    </lineage>
</organism>
<comment type="caution">
    <text evidence="4">The sequence shown here is derived from an EMBL/GenBank/DDBJ whole genome shotgun (WGS) entry which is preliminary data.</text>
</comment>
<feature type="transmembrane region" description="Helical" evidence="2">
    <location>
        <begin position="87"/>
        <end position="108"/>
    </location>
</feature>
<evidence type="ECO:0000313" key="5">
    <source>
        <dbReference type="Proteomes" id="UP000306544"/>
    </source>
</evidence>
<keyword evidence="2" id="KW-1133">Transmembrane helix</keyword>
<dbReference type="Pfam" id="PF01478">
    <property type="entry name" value="Peptidase_A24"/>
    <property type="match status" value="1"/>
</dbReference>
<feature type="transmembrane region" description="Helical" evidence="2">
    <location>
        <begin position="129"/>
        <end position="155"/>
    </location>
</feature>
<dbReference type="InterPro" id="IPR050882">
    <property type="entry name" value="Prepilin_peptidase/N-MTase"/>
</dbReference>
<comment type="similarity">
    <text evidence="1">Belongs to the peptidase A24 family.</text>
</comment>
<feature type="domain" description="Prepilin type IV endopeptidase peptidase" evidence="3">
    <location>
        <begin position="40"/>
        <end position="150"/>
    </location>
</feature>
<evidence type="ECO:0000259" key="3">
    <source>
        <dbReference type="Pfam" id="PF01478"/>
    </source>
</evidence>
<gene>
    <name evidence="4" type="ORF">FEF27_06285</name>
</gene>
<dbReference type="GO" id="GO:0006465">
    <property type="term" value="P:signal peptide processing"/>
    <property type="evidence" value="ECO:0007669"/>
    <property type="project" value="TreeGrafter"/>
</dbReference>
<sequence length="182" mass="19015">MWSRGWGISRPVVSYLGGLLSSGEAAQLVAGLLLLIGGIVFGVCGTALAFIDIQQHRLPNRIVYPWAAFTAGLLVLVTFLLGDTASLGRAVAAGLGWAVLFFVVRLLHPPAIGMGDVKLAVVLGLHTGFFGWEVFAAGVALTFLLGGLISVWLLLSRRASSTTRIAFGPFLIIGSAAALILS</sequence>
<proteinExistence type="inferred from homology"/>
<feature type="transmembrane region" description="Helical" evidence="2">
    <location>
        <begin position="161"/>
        <end position="181"/>
    </location>
</feature>